<evidence type="ECO:0000313" key="4">
    <source>
        <dbReference type="Proteomes" id="UP001524473"/>
    </source>
</evidence>
<proteinExistence type="predicted"/>
<sequence>MSKSKRIDLICMVTAVFMVLVTVLFLGGGGIFLEAAAADMPYVSRIFDTSRVHTVDIVADEDDWQEMLSNAMAEEYISCALVIDGESYKNVGIRPKGNTSLSTVANSDSDRYSFKIEFDHYDSTSTYYGLDKLCLNNVIQDNTYMKDYLCYQMMAYTGAETPLTSYVWITVNGEDWGLYIAAEGVEESFAERTYGSDYGAIYKPDSMSMGGGGRGAEAKNRNEVGQELPEGMEGGPGGGNSFGDWKTLLEGLKDESGAYPEEVQTILEELESGALVLPDDLQAILARLEEGGITLPEELQRLASLLQGGGFSEGGGMQLPDAGESGEGKGFGGMAGMGGSSDVLLVYTDESYDSYPNIFDNAVFDVTNADKDRLIQALKNLNEGNIEESVNVDEVISYFVAHNFVLNGDSYTGSIIHNYYLHEDEGLLSMIAWDYNLAFGGMGMGAMGGGDGATSSVNSPIDSPVSSGELSERPMVAWIFENDAYTQQYHEAFDDFISSYFESGYFEEFFEETLALISPYVEKDPTAFCTYEEFLKGADTLKEFCLLRAESIRGQLDGSIPSTSEGQTADSSALIDASHLTVSDMGSQGMGGGNGMGFGSWGEKGKTGAALPEEDETERQQEQPENKTAAAGDEEVAEKTITVTAAQPAADGRENQGAFSPPDGMEPPDGAELPNGEGQGMQPPENGKVPEGFKSGGKEETSSSSSEASQDSPADSAEGESGPETEPPAEQPGQDWENWSRGQAGVGMPGIPGSESAGQAASASLETGLLLGVSALFLAGGLIFAKLYR</sequence>
<dbReference type="Proteomes" id="UP001524473">
    <property type="component" value="Unassembled WGS sequence"/>
</dbReference>
<feature type="compositionally biased region" description="Low complexity" evidence="1">
    <location>
        <begin position="753"/>
        <end position="762"/>
    </location>
</feature>
<dbReference type="RefSeq" id="WP_066867541.1">
    <property type="nucleotide sequence ID" value="NZ_CABKVV010000014.1"/>
</dbReference>
<evidence type="ECO:0000256" key="2">
    <source>
        <dbReference type="SAM" id="Phobius"/>
    </source>
</evidence>
<feature type="region of interest" description="Disordered" evidence="1">
    <location>
        <begin position="226"/>
        <end position="246"/>
    </location>
</feature>
<dbReference type="PANTHER" id="PTHR40050:SF1">
    <property type="entry name" value="INNER SPORE COAT PROTEIN H"/>
    <property type="match status" value="1"/>
</dbReference>
<keyword evidence="2" id="KW-0472">Membrane</keyword>
<dbReference type="GO" id="GO:0016301">
    <property type="term" value="F:kinase activity"/>
    <property type="evidence" value="ECO:0007669"/>
    <property type="project" value="UniProtKB-KW"/>
</dbReference>
<keyword evidence="4" id="KW-1185">Reference proteome</keyword>
<feature type="compositionally biased region" description="Gly residues" evidence="1">
    <location>
        <begin position="232"/>
        <end position="241"/>
    </location>
</feature>
<feature type="transmembrane region" description="Helical" evidence="2">
    <location>
        <begin position="7"/>
        <end position="33"/>
    </location>
</feature>
<feature type="transmembrane region" description="Helical" evidence="2">
    <location>
        <begin position="769"/>
        <end position="788"/>
    </location>
</feature>
<keyword evidence="3" id="KW-0808">Transferase</keyword>
<comment type="caution">
    <text evidence="3">The sequence shown here is derived from an EMBL/GenBank/DDBJ whole genome shotgun (WGS) entry which is preliminary data.</text>
</comment>
<reference evidence="3 4" key="1">
    <citation type="submission" date="2022-06" db="EMBL/GenBank/DDBJ databases">
        <title>Isolation of gut microbiota from human fecal samples.</title>
        <authorList>
            <person name="Pamer E.G."/>
            <person name="Barat B."/>
            <person name="Waligurski E."/>
            <person name="Medina S."/>
            <person name="Paddock L."/>
            <person name="Mostad J."/>
        </authorList>
    </citation>
    <scope>NUCLEOTIDE SEQUENCE [LARGE SCALE GENOMIC DNA]</scope>
    <source>
        <strain evidence="3 4">DFI.9.73</strain>
    </source>
</reference>
<dbReference type="PANTHER" id="PTHR40050">
    <property type="entry name" value="INNER SPORE COAT PROTEIN H"/>
    <property type="match status" value="1"/>
</dbReference>
<dbReference type="EMBL" id="JANFZH010000007">
    <property type="protein sequence ID" value="MCQ4839187.1"/>
    <property type="molecule type" value="Genomic_DNA"/>
</dbReference>
<evidence type="ECO:0000313" key="3">
    <source>
        <dbReference type="EMBL" id="MCQ4839187.1"/>
    </source>
</evidence>
<feature type="region of interest" description="Disordered" evidence="1">
    <location>
        <begin position="584"/>
        <end position="762"/>
    </location>
</feature>
<gene>
    <name evidence="3" type="ORF">NE695_04575</name>
</gene>
<keyword evidence="2" id="KW-0812">Transmembrane</keyword>
<accession>A0ABT1RWY8</accession>
<feature type="compositionally biased region" description="Low complexity" evidence="1">
    <location>
        <begin position="702"/>
        <end position="716"/>
    </location>
</feature>
<name>A0ABT1RWY8_9FIRM</name>
<keyword evidence="3" id="KW-0418">Kinase</keyword>
<feature type="compositionally biased region" description="Gly residues" evidence="1">
    <location>
        <begin position="588"/>
        <end position="602"/>
    </location>
</feature>
<protein>
    <submittedName>
        <fullName evidence="3">CotH kinase family protein</fullName>
    </submittedName>
</protein>
<dbReference type="Pfam" id="PF08757">
    <property type="entry name" value="CotH"/>
    <property type="match status" value="2"/>
</dbReference>
<keyword evidence="2" id="KW-1133">Transmembrane helix</keyword>
<dbReference type="GeneID" id="90533988"/>
<evidence type="ECO:0000256" key="1">
    <source>
        <dbReference type="SAM" id="MobiDB-lite"/>
    </source>
</evidence>
<dbReference type="InterPro" id="IPR014867">
    <property type="entry name" value="Spore_coat_CotH_CotH2/3/7"/>
</dbReference>
<organism evidence="3 4">
    <name type="scientific">Neglectibacter timonensis</name>
    <dbReference type="NCBI Taxonomy" id="1776382"/>
    <lineage>
        <taxon>Bacteria</taxon>
        <taxon>Bacillati</taxon>
        <taxon>Bacillota</taxon>
        <taxon>Clostridia</taxon>
        <taxon>Eubacteriales</taxon>
        <taxon>Oscillospiraceae</taxon>
        <taxon>Neglectibacter</taxon>
    </lineage>
</organism>